<dbReference type="EMBL" id="JARPZN010000010">
    <property type="protein sequence ID" value="MDT2691114.1"/>
    <property type="molecule type" value="Genomic_DNA"/>
</dbReference>
<sequence length="66" mass="7640">MKEKAISHGRYVFLAIDHVRKISQDPPAQKGKVSKKRSYEIYTPLLFDQSKRANIGKDVCRSFDEN</sequence>
<dbReference type="AlphaFoldDB" id="A0A6I4XSB9"/>
<organism evidence="2 4">
    <name type="scientific">Enterococcus gallinarum</name>
    <dbReference type="NCBI Taxonomy" id="1353"/>
    <lineage>
        <taxon>Bacteria</taxon>
        <taxon>Bacillati</taxon>
        <taxon>Bacillota</taxon>
        <taxon>Bacilli</taxon>
        <taxon>Lactobacillales</taxon>
        <taxon>Enterococcaceae</taxon>
        <taxon>Enterococcus</taxon>
    </lineage>
</organism>
<dbReference type="EMBL" id="CP050485">
    <property type="protein sequence ID" value="QOG27656.1"/>
    <property type="molecule type" value="Genomic_DNA"/>
</dbReference>
<name>A0A6I4XSB9_ENTGA</name>
<dbReference type="Proteomes" id="UP001183682">
    <property type="component" value="Unassembled WGS sequence"/>
</dbReference>
<evidence type="ECO:0000313" key="5">
    <source>
        <dbReference type="Proteomes" id="UP000516696"/>
    </source>
</evidence>
<evidence type="ECO:0000313" key="1">
    <source>
        <dbReference type="EMBL" id="MDT2691114.1"/>
    </source>
</evidence>
<proteinExistence type="predicted"/>
<dbReference type="Proteomes" id="UP000439965">
    <property type="component" value="Unassembled WGS sequence"/>
</dbReference>
<gene>
    <name evidence="3" type="ORF">EGM181_10505</name>
    <name evidence="2" type="ORF">GTI89_10920</name>
    <name evidence="1" type="ORF">P7E30_13115</name>
</gene>
<evidence type="ECO:0000313" key="2">
    <source>
        <dbReference type="EMBL" id="MXS26570.1"/>
    </source>
</evidence>
<reference evidence="2 4" key="1">
    <citation type="submission" date="2019-04" db="EMBL/GenBank/DDBJ databases">
        <title>Step-wise assembly of the neonatal virome modulated by breast feeding.</title>
        <authorList>
            <person name="Liang G."/>
            <person name="Bushman F."/>
        </authorList>
    </citation>
    <scope>NUCLEOTIDE SEQUENCE [LARGE SCALE GENOMIC DNA]</scope>
    <source>
        <strain evidence="2 4">E3404</strain>
    </source>
</reference>
<evidence type="ECO:0000313" key="3">
    <source>
        <dbReference type="EMBL" id="QOG27656.1"/>
    </source>
</evidence>
<dbReference type="Proteomes" id="UP000516696">
    <property type="component" value="Chromosome"/>
</dbReference>
<protein>
    <submittedName>
        <fullName evidence="2">Uncharacterized protein</fullName>
    </submittedName>
</protein>
<dbReference type="RefSeq" id="WP_003126432.1">
    <property type="nucleotide sequence ID" value="NZ_CAJSZC010000001.1"/>
</dbReference>
<reference evidence="1" key="3">
    <citation type="submission" date="2023-03" db="EMBL/GenBank/DDBJ databases">
        <authorList>
            <person name="Shen W."/>
            <person name="Cai J."/>
        </authorList>
    </citation>
    <scope>NUCLEOTIDE SEQUENCE</scope>
    <source>
        <strain evidence="1">K69-2</strain>
    </source>
</reference>
<dbReference type="EMBL" id="WVTI01000009">
    <property type="protein sequence ID" value="MXS26570.1"/>
    <property type="molecule type" value="Genomic_DNA"/>
</dbReference>
<accession>A0A6I4XSB9</accession>
<evidence type="ECO:0000313" key="4">
    <source>
        <dbReference type="Proteomes" id="UP000439965"/>
    </source>
</evidence>
<reference evidence="3 5" key="2">
    <citation type="submission" date="2020-03" db="EMBL/GenBank/DDBJ databases">
        <title>Characterization of ganglioside-mimicking enterococci.</title>
        <authorList>
            <person name="Patry R.T."/>
            <person name="Nothaft H."/>
            <person name="Bridger R."/>
            <person name="Shajahan A."/>
            <person name="Huynh S."/>
            <person name="Sanchez S."/>
            <person name="Azadi P."/>
            <person name="Cooper K."/>
            <person name="Miller W.G."/>
            <person name="Parker C.T."/>
            <person name="Wells L."/>
            <person name="Szymanski C.M."/>
        </authorList>
    </citation>
    <scope>NUCLEOTIDE SEQUENCE [LARGE SCALE GENOMIC DNA]</scope>
    <source>
        <strain evidence="3 5">EGM181</strain>
    </source>
</reference>